<evidence type="ECO:0000256" key="1">
    <source>
        <dbReference type="SAM" id="MobiDB-lite"/>
    </source>
</evidence>
<sequence>MKESQRHRKTAKFRKHHLRADPTVDVVPDGPFGTIPDSEFVLDDANFFLQPSTFTENSEEEEESPTQSPPEPPISHEAESSEDFLQKCRKILQVDHLRSQWVPMLRHSLVHPVSEDHKLLLKLCKERFRLEPKPVESQPSAHFPSLAQTVGNMGVDGVGETAGNMGVGGQGQIGNLDLNGIGGWAGNLGIDGVGHSVGESITDQTDGLGNLGNAGIEGKGGRIGNLGVGGQGGPFVTRAANNDAKKHFDFFGKGNFFENLLPGLPKQQVHLGQQGEGAGHVPVDRSGDAYSMIGLGEDNDLAEHGQLFITNKVKNKNNVGRSHMQNRYRKPVARFDKIFDSKCYVGSYALGGKGAQIGNLAINGFTRNTKEPSHGSPPSVQIFLVPLKDSKAEEYPLLPFIYPLNAKGAEVNSSIEKKEALAAKFKKIGGRRDWVMLDNKYEDRLRQYVNNHRPWRLL</sequence>
<name>A0ABD0SBG2_LOXSC</name>
<gene>
    <name evidence="2" type="ORF">ABMA28_010760</name>
</gene>
<dbReference type="EMBL" id="JBEDNZ010000026">
    <property type="protein sequence ID" value="KAL0810653.1"/>
    <property type="molecule type" value="Genomic_DNA"/>
</dbReference>
<dbReference type="Proteomes" id="UP001549921">
    <property type="component" value="Unassembled WGS sequence"/>
</dbReference>
<evidence type="ECO:0000313" key="2">
    <source>
        <dbReference type="EMBL" id="KAL0810653.1"/>
    </source>
</evidence>
<organism evidence="2 3">
    <name type="scientific">Loxostege sticticalis</name>
    <name type="common">Beet webworm moth</name>
    <dbReference type="NCBI Taxonomy" id="481309"/>
    <lineage>
        <taxon>Eukaryota</taxon>
        <taxon>Metazoa</taxon>
        <taxon>Ecdysozoa</taxon>
        <taxon>Arthropoda</taxon>
        <taxon>Hexapoda</taxon>
        <taxon>Insecta</taxon>
        <taxon>Pterygota</taxon>
        <taxon>Neoptera</taxon>
        <taxon>Endopterygota</taxon>
        <taxon>Lepidoptera</taxon>
        <taxon>Glossata</taxon>
        <taxon>Ditrysia</taxon>
        <taxon>Pyraloidea</taxon>
        <taxon>Crambidae</taxon>
        <taxon>Pyraustinae</taxon>
        <taxon>Loxostege</taxon>
    </lineage>
</organism>
<feature type="compositionally biased region" description="Basic residues" evidence="1">
    <location>
        <begin position="1"/>
        <end position="18"/>
    </location>
</feature>
<protein>
    <submittedName>
        <fullName evidence="2">Uncharacterized protein</fullName>
    </submittedName>
</protein>
<comment type="caution">
    <text evidence="2">The sequence shown here is derived from an EMBL/GenBank/DDBJ whole genome shotgun (WGS) entry which is preliminary data.</text>
</comment>
<feature type="region of interest" description="Disordered" evidence="1">
    <location>
        <begin position="55"/>
        <end position="82"/>
    </location>
</feature>
<evidence type="ECO:0000313" key="3">
    <source>
        <dbReference type="Proteomes" id="UP001549921"/>
    </source>
</evidence>
<accession>A0ABD0SBG2</accession>
<dbReference type="AlphaFoldDB" id="A0ABD0SBG2"/>
<proteinExistence type="predicted"/>
<feature type="region of interest" description="Disordered" evidence="1">
    <location>
        <begin position="1"/>
        <end position="30"/>
    </location>
</feature>
<reference evidence="2 3" key="1">
    <citation type="submission" date="2024-06" db="EMBL/GenBank/DDBJ databases">
        <title>A chromosome-level genome assembly of beet webworm, Loxostege sticticalis.</title>
        <authorList>
            <person name="Zhang Y."/>
        </authorList>
    </citation>
    <scope>NUCLEOTIDE SEQUENCE [LARGE SCALE GENOMIC DNA]</scope>
    <source>
        <strain evidence="2">AQ028</strain>
        <tissue evidence="2">Male pupae</tissue>
    </source>
</reference>